<dbReference type="EMBL" id="JABWTA010000001">
    <property type="protein sequence ID" value="NVE94553.1"/>
    <property type="molecule type" value="Genomic_DNA"/>
</dbReference>
<protein>
    <submittedName>
        <fullName evidence="6">TetR/AcrR family transcriptional regulator</fullName>
    </submittedName>
</protein>
<dbReference type="SUPFAM" id="SSF46689">
    <property type="entry name" value="Homeodomain-like"/>
    <property type="match status" value="1"/>
</dbReference>
<dbReference type="PANTHER" id="PTHR47506">
    <property type="entry name" value="TRANSCRIPTIONAL REGULATORY PROTEIN"/>
    <property type="match status" value="1"/>
</dbReference>
<dbReference type="Gene3D" id="1.10.357.10">
    <property type="entry name" value="Tetracycline Repressor, domain 2"/>
    <property type="match status" value="1"/>
</dbReference>
<evidence type="ECO:0000313" key="6">
    <source>
        <dbReference type="EMBL" id="NVE94553.1"/>
    </source>
</evidence>
<dbReference type="PANTHER" id="PTHR47506:SF1">
    <property type="entry name" value="HTH-TYPE TRANSCRIPTIONAL REGULATOR YJDC"/>
    <property type="match status" value="1"/>
</dbReference>
<sequence>MARPRINSPDHVLEKGMRLFWKSGYEATSMSQLVEATGSTRQTIYRDFESKHRFYARCFGLYHDRVVAPALKPFGATEQGLNAIAEYFELQIVLAERMGLPGPGCLVGNAMTEIAPNDPEIAALVKDHNHRLELAFASALPSSMTEERRQQLSEFLVLSAQGLWAMSRITSSADELRKRAATIMSLISKETEDA</sequence>
<dbReference type="RefSeq" id="WP_176272820.1">
    <property type="nucleotide sequence ID" value="NZ_JABWTA010000001.1"/>
</dbReference>
<dbReference type="PROSITE" id="PS50977">
    <property type="entry name" value="HTH_TETR_2"/>
    <property type="match status" value="1"/>
</dbReference>
<keyword evidence="7" id="KW-1185">Reference proteome</keyword>
<evidence type="ECO:0000256" key="1">
    <source>
        <dbReference type="ARBA" id="ARBA00023015"/>
    </source>
</evidence>
<feature type="DNA-binding region" description="H-T-H motif" evidence="4">
    <location>
        <begin position="29"/>
        <end position="48"/>
    </location>
</feature>
<gene>
    <name evidence="6" type="ORF">HUO12_06540</name>
</gene>
<dbReference type="Proteomes" id="UP000546031">
    <property type="component" value="Unassembled WGS sequence"/>
</dbReference>
<evidence type="ECO:0000313" key="7">
    <source>
        <dbReference type="Proteomes" id="UP000546031"/>
    </source>
</evidence>
<keyword evidence="2 4" id="KW-0238">DNA-binding</keyword>
<feature type="domain" description="HTH tetR-type" evidence="5">
    <location>
        <begin position="6"/>
        <end position="66"/>
    </location>
</feature>
<dbReference type="InterPro" id="IPR009057">
    <property type="entry name" value="Homeodomain-like_sf"/>
</dbReference>
<organism evidence="6 7">
    <name type="scientific">Altererythrobacter lutimaris</name>
    <dbReference type="NCBI Taxonomy" id="2743979"/>
    <lineage>
        <taxon>Bacteria</taxon>
        <taxon>Pseudomonadati</taxon>
        <taxon>Pseudomonadota</taxon>
        <taxon>Alphaproteobacteria</taxon>
        <taxon>Sphingomonadales</taxon>
        <taxon>Erythrobacteraceae</taxon>
        <taxon>Altererythrobacter</taxon>
    </lineage>
</organism>
<evidence type="ECO:0000259" key="5">
    <source>
        <dbReference type="PROSITE" id="PS50977"/>
    </source>
</evidence>
<accession>A0A850H9H8</accession>
<dbReference type="Gene3D" id="1.10.10.60">
    <property type="entry name" value="Homeodomain-like"/>
    <property type="match status" value="1"/>
</dbReference>
<evidence type="ECO:0000256" key="3">
    <source>
        <dbReference type="ARBA" id="ARBA00023163"/>
    </source>
</evidence>
<name>A0A850H9H8_9SPHN</name>
<dbReference type="SUPFAM" id="SSF48498">
    <property type="entry name" value="Tetracyclin repressor-like, C-terminal domain"/>
    <property type="match status" value="1"/>
</dbReference>
<keyword evidence="3" id="KW-0804">Transcription</keyword>
<dbReference type="AlphaFoldDB" id="A0A850H9H8"/>
<dbReference type="GO" id="GO:0003677">
    <property type="term" value="F:DNA binding"/>
    <property type="evidence" value="ECO:0007669"/>
    <property type="project" value="UniProtKB-UniRule"/>
</dbReference>
<dbReference type="InterPro" id="IPR001647">
    <property type="entry name" value="HTH_TetR"/>
</dbReference>
<dbReference type="Pfam" id="PF00440">
    <property type="entry name" value="TetR_N"/>
    <property type="match status" value="1"/>
</dbReference>
<evidence type="ECO:0000256" key="4">
    <source>
        <dbReference type="PROSITE-ProRule" id="PRU00335"/>
    </source>
</evidence>
<dbReference type="InterPro" id="IPR036271">
    <property type="entry name" value="Tet_transcr_reg_TetR-rel_C_sf"/>
</dbReference>
<evidence type="ECO:0000256" key="2">
    <source>
        <dbReference type="ARBA" id="ARBA00023125"/>
    </source>
</evidence>
<keyword evidence="1" id="KW-0805">Transcription regulation</keyword>
<proteinExistence type="predicted"/>
<reference evidence="6 7" key="1">
    <citation type="submission" date="2020-06" db="EMBL/GenBank/DDBJ databases">
        <title>Altererythrobacter lutimaris sp. nov., a marine bacterium isolated from a tidal flat.</title>
        <authorList>
            <person name="Kim D."/>
            <person name="Yoo Y."/>
            <person name="Kim J.-J."/>
        </authorList>
    </citation>
    <scope>NUCLEOTIDE SEQUENCE [LARGE SCALE GENOMIC DNA]</scope>
    <source>
        <strain evidence="6 7">JGD-16</strain>
    </source>
</reference>
<comment type="caution">
    <text evidence="6">The sequence shown here is derived from an EMBL/GenBank/DDBJ whole genome shotgun (WGS) entry which is preliminary data.</text>
</comment>